<proteinExistence type="predicted"/>
<dbReference type="AlphaFoldDB" id="A0A1I5ABQ4"/>
<sequence length="92" mass="10926">MELEYINLTEFLNRNIPLKKGDYLYKHDKNEYPLKNEYDISNLFFVTESNGHKLTIHNMSNSNIEQVDLSSTSEIWWLLPLPNLIRKQIGLE</sequence>
<accession>A0A1I5ABQ4</accession>
<organism evidence="1 2">
    <name type="scientific">Flavobacterium succinicans</name>
    <dbReference type="NCBI Taxonomy" id="29536"/>
    <lineage>
        <taxon>Bacteria</taxon>
        <taxon>Pseudomonadati</taxon>
        <taxon>Bacteroidota</taxon>
        <taxon>Flavobacteriia</taxon>
        <taxon>Flavobacteriales</taxon>
        <taxon>Flavobacteriaceae</taxon>
        <taxon>Flavobacterium</taxon>
    </lineage>
</organism>
<evidence type="ECO:0000313" key="1">
    <source>
        <dbReference type="EMBL" id="SFN60001.1"/>
    </source>
</evidence>
<gene>
    <name evidence="1" type="ORF">SAMN05444143_1341</name>
</gene>
<reference evidence="2" key="1">
    <citation type="submission" date="2016-10" db="EMBL/GenBank/DDBJ databases">
        <authorList>
            <person name="Varghese N."/>
            <person name="Submissions S."/>
        </authorList>
    </citation>
    <scope>NUCLEOTIDE SEQUENCE [LARGE SCALE GENOMIC DNA]</scope>
    <source>
        <strain evidence="2">DSM 4002</strain>
    </source>
</reference>
<keyword evidence="2" id="KW-1185">Reference proteome</keyword>
<dbReference type="RefSeq" id="WP_074917809.1">
    <property type="nucleotide sequence ID" value="NZ_FOUT01000034.1"/>
</dbReference>
<protein>
    <submittedName>
        <fullName evidence="1">Uncharacterized protein</fullName>
    </submittedName>
</protein>
<evidence type="ECO:0000313" key="2">
    <source>
        <dbReference type="Proteomes" id="UP000182961"/>
    </source>
</evidence>
<dbReference type="EMBL" id="FOUT01000034">
    <property type="protein sequence ID" value="SFN60001.1"/>
    <property type="molecule type" value="Genomic_DNA"/>
</dbReference>
<name>A0A1I5ABQ4_9FLAO</name>
<dbReference type="Proteomes" id="UP000182961">
    <property type="component" value="Unassembled WGS sequence"/>
</dbReference>